<dbReference type="Gene3D" id="2.20.25.240">
    <property type="match status" value="1"/>
</dbReference>
<comment type="caution">
    <text evidence="6">The sequence shown here is derived from an EMBL/GenBank/DDBJ whole genome shotgun (WGS) entry which is preliminary data.</text>
</comment>
<dbReference type="EMBL" id="CAJOBO010002816">
    <property type="protein sequence ID" value="CAF4469442.1"/>
    <property type="molecule type" value="Genomic_DNA"/>
</dbReference>
<name>A0A818QTW2_9BILA</name>
<dbReference type="EMBL" id="CAJNYU010003956">
    <property type="protein sequence ID" value="CAF3714674.1"/>
    <property type="molecule type" value="Genomic_DNA"/>
</dbReference>
<feature type="domain" description="MULE transposase" evidence="5">
    <location>
        <begin position="231"/>
        <end position="300"/>
    </location>
</feature>
<organism evidence="6 10">
    <name type="scientific">Rotaria socialis</name>
    <dbReference type="NCBI Taxonomy" id="392032"/>
    <lineage>
        <taxon>Eukaryota</taxon>
        <taxon>Metazoa</taxon>
        <taxon>Spiralia</taxon>
        <taxon>Gnathifera</taxon>
        <taxon>Rotifera</taxon>
        <taxon>Eurotatoria</taxon>
        <taxon>Bdelloidea</taxon>
        <taxon>Philodinida</taxon>
        <taxon>Philodinidae</taxon>
        <taxon>Rotaria</taxon>
    </lineage>
</organism>
<dbReference type="Proteomes" id="UP000663869">
    <property type="component" value="Unassembled WGS sequence"/>
</dbReference>
<protein>
    <recommendedName>
        <fullName evidence="11">MULE transposase domain-containing protein</fullName>
    </recommendedName>
</protein>
<evidence type="ECO:0000256" key="1">
    <source>
        <dbReference type="ARBA" id="ARBA00022723"/>
    </source>
</evidence>
<dbReference type="EMBL" id="CAJOBQ010001279">
    <property type="protein sequence ID" value="CAF4473195.1"/>
    <property type="molecule type" value="Genomic_DNA"/>
</dbReference>
<evidence type="ECO:0000313" key="7">
    <source>
        <dbReference type="EMBL" id="CAF3714674.1"/>
    </source>
</evidence>
<keyword evidence="2" id="KW-0863">Zinc-finger</keyword>
<evidence type="ECO:0000313" key="6">
    <source>
        <dbReference type="EMBL" id="CAF3639608.1"/>
    </source>
</evidence>
<sequence>MTSNTSSVSFTVSNKGNPLLILNDFVYRVKKETVLKKYWICGINGCNAYIHTNIQNAFLKSSGEHNHLSDPEALEIKLFRDKLKQRAVHETTAISKIYEEEVVKSQFSIQVLANLPLAREIQPGLTHARRLLTPVLPLSSLFDIPDSYQITLKYETFLFSDSLLDRRKRMLLFGSVTQLEILFDSSTILMDGTFSTTPPFFDQVFTIHALKYETSNRTLLCLSKSLLYFLCFPCIFGVLPDRKRTTYQHLFKILKGLAVSMNRTFKPARVMSDYEASIITAVVNEFSQAIHSGCSFHFTQAIYRRIQSLGLITSYSQDSDIRICCRKLMALALLPIDQIETSFYNLRTKSSAAVKQELHQLFLYFNHQWITNVPMKMWSVHGYQHRTNNNCEGFHNRLNQRILKAHPNIWTFIKCIQNEENRFRHLLLQMNAGAQARKKTAATSFIQKRIDTLNERYKNGEIDVDQLLDGFSLTIAKQKK</sequence>
<evidence type="ECO:0008006" key="11">
    <source>
        <dbReference type="Google" id="ProtNLM"/>
    </source>
</evidence>
<evidence type="ECO:0000313" key="9">
    <source>
        <dbReference type="EMBL" id="CAF4473195.1"/>
    </source>
</evidence>
<feature type="domain" description="FLYWCH-type" evidence="4">
    <location>
        <begin position="10"/>
        <end position="67"/>
    </location>
</feature>
<proteinExistence type="predicted"/>
<reference evidence="6" key="1">
    <citation type="submission" date="2021-02" db="EMBL/GenBank/DDBJ databases">
        <authorList>
            <person name="Nowell W R."/>
        </authorList>
    </citation>
    <scope>NUCLEOTIDE SEQUENCE</scope>
</reference>
<dbReference type="Proteomes" id="UP000663851">
    <property type="component" value="Unassembled WGS sequence"/>
</dbReference>
<dbReference type="Pfam" id="PF04500">
    <property type="entry name" value="FLYWCH"/>
    <property type="match status" value="1"/>
</dbReference>
<dbReference type="InterPro" id="IPR018289">
    <property type="entry name" value="MULE_transposase_dom"/>
</dbReference>
<evidence type="ECO:0000313" key="10">
    <source>
        <dbReference type="Proteomes" id="UP000663833"/>
    </source>
</evidence>
<evidence type="ECO:0000259" key="5">
    <source>
        <dbReference type="Pfam" id="PF10551"/>
    </source>
</evidence>
<accession>A0A818QTW2</accession>
<dbReference type="AlphaFoldDB" id="A0A818QTW2"/>
<evidence type="ECO:0000256" key="2">
    <source>
        <dbReference type="ARBA" id="ARBA00022771"/>
    </source>
</evidence>
<dbReference type="Proteomes" id="UP000663833">
    <property type="component" value="Unassembled WGS sequence"/>
</dbReference>
<dbReference type="Proteomes" id="UP000663862">
    <property type="component" value="Unassembled WGS sequence"/>
</dbReference>
<dbReference type="Pfam" id="PF10551">
    <property type="entry name" value="MULE"/>
    <property type="match status" value="1"/>
</dbReference>
<evidence type="ECO:0000313" key="8">
    <source>
        <dbReference type="EMBL" id="CAF4469442.1"/>
    </source>
</evidence>
<keyword evidence="3" id="KW-0862">Zinc</keyword>
<evidence type="ECO:0000259" key="4">
    <source>
        <dbReference type="Pfam" id="PF04500"/>
    </source>
</evidence>
<evidence type="ECO:0000256" key="3">
    <source>
        <dbReference type="ARBA" id="ARBA00022833"/>
    </source>
</evidence>
<dbReference type="GO" id="GO:0008270">
    <property type="term" value="F:zinc ion binding"/>
    <property type="evidence" value="ECO:0007669"/>
    <property type="project" value="UniProtKB-KW"/>
</dbReference>
<gene>
    <name evidence="7" type="ORF">FME351_LOCUS28645</name>
    <name evidence="8" type="ORF">HFQ381_LOCUS25330</name>
    <name evidence="6" type="ORF">LUA448_LOCUS32375</name>
    <name evidence="9" type="ORF">TSG867_LOCUS18817</name>
</gene>
<keyword evidence="1" id="KW-0479">Metal-binding</keyword>
<dbReference type="InterPro" id="IPR007588">
    <property type="entry name" value="Znf_FLYWCH"/>
</dbReference>
<dbReference type="EMBL" id="CAJNYD010004817">
    <property type="protein sequence ID" value="CAF3639608.1"/>
    <property type="molecule type" value="Genomic_DNA"/>
</dbReference>